<evidence type="ECO:0000256" key="3">
    <source>
        <dbReference type="ARBA" id="ARBA00012078"/>
    </source>
</evidence>
<evidence type="ECO:0000256" key="8">
    <source>
        <dbReference type="ARBA" id="ARBA00022741"/>
    </source>
</evidence>
<evidence type="ECO:0000256" key="2">
    <source>
        <dbReference type="ARBA" id="ARBA00007370"/>
    </source>
</evidence>
<name>A0A810L5X3_9ACTN</name>
<dbReference type="Pfam" id="PF00288">
    <property type="entry name" value="GHMP_kinases_N"/>
    <property type="match status" value="1"/>
</dbReference>
<dbReference type="InterPro" id="IPR014721">
    <property type="entry name" value="Ribsml_uS5_D2-typ_fold_subgr"/>
</dbReference>
<dbReference type="GO" id="GO:0005524">
    <property type="term" value="F:ATP binding"/>
    <property type="evidence" value="ECO:0007669"/>
    <property type="project" value="UniProtKB-UniRule"/>
</dbReference>
<proteinExistence type="inferred from homology"/>
<dbReference type="InterPro" id="IPR006203">
    <property type="entry name" value="GHMP_knse_ATP-bd_CS"/>
</dbReference>
<feature type="binding site" evidence="13">
    <location>
        <begin position="122"/>
        <end position="132"/>
    </location>
    <ligand>
        <name>ATP</name>
        <dbReference type="ChEBI" id="CHEBI:30616"/>
    </ligand>
</feature>
<keyword evidence="10 13" id="KW-0067">ATP-binding</keyword>
<dbReference type="GO" id="GO:0005737">
    <property type="term" value="C:cytoplasm"/>
    <property type="evidence" value="ECO:0007669"/>
    <property type="project" value="UniProtKB-SubCell"/>
</dbReference>
<dbReference type="PIRSF" id="PIRSF000676">
    <property type="entry name" value="Homoser_kin"/>
    <property type="match status" value="1"/>
</dbReference>
<dbReference type="InterPro" id="IPR020568">
    <property type="entry name" value="Ribosomal_Su5_D2-typ_SF"/>
</dbReference>
<protein>
    <recommendedName>
        <fullName evidence="4 13">Homoserine kinase</fullName>
        <shortName evidence="13">HK</shortName>
        <shortName evidence="13">HSK</shortName>
        <ecNumber evidence="3 13">2.7.1.39</ecNumber>
    </recommendedName>
</protein>
<dbReference type="GO" id="GO:0009088">
    <property type="term" value="P:threonine biosynthetic process"/>
    <property type="evidence" value="ECO:0007669"/>
    <property type="project" value="UniProtKB-UniRule"/>
</dbReference>
<evidence type="ECO:0000313" key="18">
    <source>
        <dbReference type="Proteomes" id="UP000680750"/>
    </source>
</evidence>
<dbReference type="PANTHER" id="PTHR20861:SF1">
    <property type="entry name" value="HOMOSERINE KINASE"/>
    <property type="match status" value="1"/>
</dbReference>
<dbReference type="GO" id="GO:0004413">
    <property type="term" value="F:homoserine kinase activity"/>
    <property type="evidence" value="ECO:0007669"/>
    <property type="project" value="UniProtKB-UniRule"/>
</dbReference>
<evidence type="ECO:0000259" key="15">
    <source>
        <dbReference type="Pfam" id="PF00288"/>
    </source>
</evidence>
<evidence type="ECO:0000256" key="7">
    <source>
        <dbReference type="ARBA" id="ARBA00022697"/>
    </source>
</evidence>
<evidence type="ECO:0000259" key="16">
    <source>
        <dbReference type="Pfam" id="PF08544"/>
    </source>
</evidence>
<comment type="pathway">
    <text evidence="1 13">Amino-acid biosynthesis; L-threonine biosynthesis; L-threonine from L-aspartate: step 4/5.</text>
</comment>
<keyword evidence="5 13" id="KW-0028">Amino-acid biosynthesis</keyword>
<accession>A0A810L5X3</accession>
<evidence type="ECO:0000256" key="9">
    <source>
        <dbReference type="ARBA" id="ARBA00022777"/>
    </source>
</evidence>
<evidence type="ECO:0000256" key="6">
    <source>
        <dbReference type="ARBA" id="ARBA00022679"/>
    </source>
</evidence>
<evidence type="ECO:0000256" key="11">
    <source>
        <dbReference type="ARBA" id="ARBA00049375"/>
    </source>
</evidence>
<dbReference type="EMBL" id="AP023354">
    <property type="protein sequence ID" value="BCJ29776.1"/>
    <property type="molecule type" value="Genomic_DNA"/>
</dbReference>
<keyword evidence="6 13" id="KW-0808">Transferase</keyword>
<sequence length="333" mass="33467">MSDAHQPGQQVPDQQLPDQRPPGEHGPAPEPVAGDGWVRVRVPATSANLGPGFDALGLSLARYDEVAARISDDGVRVTATGEGAGAVPTDGSHLVAATALATFDRLGGRPPGLELRCTNRIPHARGLGSSSAAIVAGVLLAAALTGTDLPTATALRWAAAAEGHPDNVAPCLYGGATIAWTDPVDGARAVRLEPVAGLQPVALVPAVQGRTAQARALLPAQVPHADAAATAGRAALLVHALTVAPELLLAATEDRLHQRYREPAMPASLALVDSLRTAGVPAVLSGAGPTVLALLSGDVTAGQRRVGEVLAEAGAGFVTLPLAVDAAGARVCS</sequence>
<dbReference type="InterPro" id="IPR006204">
    <property type="entry name" value="GHMP_kinase_N_dom"/>
</dbReference>
<feature type="compositionally biased region" description="Polar residues" evidence="14">
    <location>
        <begin position="7"/>
        <end position="17"/>
    </location>
</feature>
<dbReference type="InterPro" id="IPR036554">
    <property type="entry name" value="GHMP_kinase_C_sf"/>
</dbReference>
<dbReference type="UniPathway" id="UPA00050">
    <property type="reaction ID" value="UER00064"/>
</dbReference>
<dbReference type="Pfam" id="PF08544">
    <property type="entry name" value="GHMP_kinases_C"/>
    <property type="match status" value="1"/>
</dbReference>
<dbReference type="KEGG" id="aser:Asera_38840"/>
<keyword evidence="13" id="KW-0963">Cytoplasm</keyword>
<dbReference type="HAMAP" id="MF_00384">
    <property type="entry name" value="Homoser_kinase"/>
    <property type="match status" value="1"/>
</dbReference>
<keyword evidence="8 13" id="KW-0547">Nucleotide-binding</keyword>
<evidence type="ECO:0000256" key="5">
    <source>
        <dbReference type="ARBA" id="ARBA00022605"/>
    </source>
</evidence>
<feature type="domain" description="GHMP kinase N-terminal" evidence="15">
    <location>
        <begin position="94"/>
        <end position="175"/>
    </location>
</feature>
<dbReference type="PANTHER" id="PTHR20861">
    <property type="entry name" value="HOMOSERINE/4-DIPHOSPHOCYTIDYL-2-C-METHYL-D-ERYTHRITOL KINASE"/>
    <property type="match status" value="1"/>
</dbReference>
<dbReference type="Gene3D" id="3.30.70.890">
    <property type="entry name" value="GHMP kinase, C-terminal domain"/>
    <property type="match status" value="1"/>
</dbReference>
<keyword evidence="18" id="KW-1185">Reference proteome</keyword>
<comment type="similarity">
    <text evidence="2 13">Belongs to the GHMP kinase family. Homoserine kinase subfamily.</text>
</comment>
<reference evidence="17" key="1">
    <citation type="submission" date="2020-08" db="EMBL/GenBank/DDBJ databases">
        <title>Whole genome shotgun sequence of Actinocatenispora sera NBRC 101916.</title>
        <authorList>
            <person name="Komaki H."/>
            <person name="Tamura T."/>
        </authorList>
    </citation>
    <scope>NUCLEOTIDE SEQUENCE</scope>
    <source>
        <strain evidence="17">NBRC 101916</strain>
    </source>
</reference>
<evidence type="ECO:0000256" key="13">
    <source>
        <dbReference type="HAMAP-Rule" id="MF_00384"/>
    </source>
</evidence>
<dbReference type="PRINTS" id="PR00958">
    <property type="entry name" value="HOMSERKINASE"/>
</dbReference>
<dbReference type="Proteomes" id="UP000680750">
    <property type="component" value="Chromosome"/>
</dbReference>
<organism evidence="17 18">
    <name type="scientific">Actinocatenispora sera</name>
    <dbReference type="NCBI Taxonomy" id="390989"/>
    <lineage>
        <taxon>Bacteria</taxon>
        <taxon>Bacillati</taxon>
        <taxon>Actinomycetota</taxon>
        <taxon>Actinomycetes</taxon>
        <taxon>Micromonosporales</taxon>
        <taxon>Micromonosporaceae</taxon>
        <taxon>Actinocatenispora</taxon>
    </lineage>
</organism>
<dbReference type="EC" id="2.7.1.39" evidence="3 13"/>
<evidence type="ECO:0000313" key="17">
    <source>
        <dbReference type="EMBL" id="BCJ29776.1"/>
    </source>
</evidence>
<dbReference type="PROSITE" id="PS00627">
    <property type="entry name" value="GHMP_KINASES_ATP"/>
    <property type="match status" value="1"/>
</dbReference>
<evidence type="ECO:0000256" key="12">
    <source>
        <dbReference type="ARBA" id="ARBA00049954"/>
    </source>
</evidence>
<comment type="catalytic activity">
    <reaction evidence="11 13">
        <text>L-homoserine + ATP = O-phospho-L-homoserine + ADP + H(+)</text>
        <dbReference type="Rhea" id="RHEA:13985"/>
        <dbReference type="ChEBI" id="CHEBI:15378"/>
        <dbReference type="ChEBI" id="CHEBI:30616"/>
        <dbReference type="ChEBI" id="CHEBI:57476"/>
        <dbReference type="ChEBI" id="CHEBI:57590"/>
        <dbReference type="ChEBI" id="CHEBI:456216"/>
        <dbReference type="EC" id="2.7.1.39"/>
    </reaction>
</comment>
<dbReference type="InterPro" id="IPR013750">
    <property type="entry name" value="GHMP_kinase_C_dom"/>
</dbReference>
<dbReference type="AlphaFoldDB" id="A0A810L5X3"/>
<evidence type="ECO:0000256" key="10">
    <source>
        <dbReference type="ARBA" id="ARBA00022840"/>
    </source>
</evidence>
<gene>
    <name evidence="13 17" type="primary">thrB</name>
    <name evidence="17" type="ORF">Asera_38840</name>
</gene>
<dbReference type="SUPFAM" id="SSF54211">
    <property type="entry name" value="Ribosomal protein S5 domain 2-like"/>
    <property type="match status" value="1"/>
</dbReference>
<dbReference type="Gene3D" id="3.30.230.10">
    <property type="match status" value="1"/>
</dbReference>
<dbReference type="RefSeq" id="WP_084132250.1">
    <property type="nucleotide sequence ID" value="NZ_AP023354.1"/>
</dbReference>
<keyword evidence="9 13" id="KW-0418">Kinase</keyword>
<keyword evidence="7 13" id="KW-0791">Threonine biosynthesis</keyword>
<comment type="subcellular location">
    <subcellularLocation>
        <location evidence="13">Cytoplasm</location>
    </subcellularLocation>
</comment>
<feature type="domain" description="GHMP kinase C-terminal" evidence="16">
    <location>
        <begin position="249"/>
        <end position="307"/>
    </location>
</feature>
<feature type="region of interest" description="Disordered" evidence="14">
    <location>
        <begin position="1"/>
        <end position="35"/>
    </location>
</feature>
<evidence type="ECO:0000256" key="4">
    <source>
        <dbReference type="ARBA" id="ARBA00017858"/>
    </source>
</evidence>
<dbReference type="InterPro" id="IPR000870">
    <property type="entry name" value="Homoserine_kinase"/>
</dbReference>
<evidence type="ECO:0000256" key="1">
    <source>
        <dbReference type="ARBA" id="ARBA00005015"/>
    </source>
</evidence>
<dbReference type="NCBIfam" id="TIGR00191">
    <property type="entry name" value="thrB"/>
    <property type="match status" value="1"/>
</dbReference>
<comment type="function">
    <text evidence="12 13">Catalyzes the ATP-dependent phosphorylation of L-homoserine to L-homoserine phosphate.</text>
</comment>
<evidence type="ECO:0000256" key="14">
    <source>
        <dbReference type="SAM" id="MobiDB-lite"/>
    </source>
</evidence>
<dbReference type="OrthoDB" id="9769912at2"/>
<dbReference type="SUPFAM" id="SSF55060">
    <property type="entry name" value="GHMP Kinase, C-terminal domain"/>
    <property type="match status" value="1"/>
</dbReference>